<keyword evidence="9" id="KW-0674">Reaction center</keyword>
<keyword evidence="4 9" id="KW-0602">Photosynthesis</keyword>
<evidence type="ECO:0000256" key="11">
    <source>
        <dbReference type="PIRSR" id="PIRSR000017-2"/>
    </source>
</evidence>
<feature type="binding site" description="covalent" evidence="10">
    <location>
        <position position="252"/>
    </location>
    <ligand>
        <name>heme</name>
        <dbReference type="ChEBI" id="CHEBI:30413"/>
        <label>3</label>
    </ligand>
</feature>
<feature type="binding site" description="axial binding residue" evidence="11">
    <location>
        <position position="253"/>
    </location>
    <ligand>
        <name>heme</name>
        <dbReference type="ChEBI" id="CHEBI:30413"/>
        <label>3</label>
    </ligand>
    <ligandPart>
        <name>Fe</name>
        <dbReference type="ChEBI" id="CHEBI:18248"/>
    </ligandPart>
</feature>
<feature type="binding site" description="covalent" evidence="10">
    <location>
        <position position="152"/>
    </location>
    <ligand>
        <name>heme</name>
        <dbReference type="ChEBI" id="CHEBI:30413"/>
        <label>2</label>
    </ligand>
</feature>
<feature type="binding site" description="axial binding residue" evidence="11">
    <location>
        <position position="238"/>
    </location>
    <ligand>
        <name>heme</name>
        <dbReference type="ChEBI" id="CHEBI:30413"/>
        <label>3</label>
    </ligand>
    <ligandPart>
        <name>Fe</name>
        <dbReference type="ChEBI" id="CHEBI:18248"/>
    </ligandPart>
</feature>
<feature type="binding site" description="covalent" evidence="10">
    <location>
        <position position="312"/>
    </location>
    <ligand>
        <name>heme</name>
        <dbReference type="ChEBI" id="CHEBI:30413"/>
        <label>4</label>
    </ligand>
</feature>
<keyword evidence="14" id="KW-1185">Reference proteome</keyword>
<protein>
    <recommendedName>
        <fullName evidence="2 9">Photosynthetic reaction center cytochrome c subunit</fullName>
    </recommendedName>
</protein>
<evidence type="ECO:0000313" key="14">
    <source>
        <dbReference type="Proteomes" id="UP000007100"/>
    </source>
</evidence>
<keyword evidence="7 9" id="KW-0249">Electron transport</keyword>
<dbReference type="GO" id="GO:0020037">
    <property type="term" value="F:heme binding"/>
    <property type="evidence" value="ECO:0007669"/>
    <property type="project" value="InterPro"/>
</dbReference>
<feature type="binding site" description="axial binding residue" evidence="11">
    <location>
        <position position="156"/>
    </location>
    <ligand>
        <name>heme</name>
        <dbReference type="ChEBI" id="CHEBI:30413"/>
        <label>2</label>
    </ligand>
    <ligandPart>
        <name>Fe</name>
        <dbReference type="ChEBI" id="CHEBI:18248"/>
    </ligandPart>
</feature>
<dbReference type="SUPFAM" id="SSF48695">
    <property type="entry name" value="Multiheme cytochromes"/>
    <property type="match status" value="1"/>
</dbReference>
<dbReference type="CDD" id="cd09224">
    <property type="entry name" value="CytoC_RC"/>
    <property type="match status" value="1"/>
</dbReference>
<feature type="compositionally biased region" description="Low complexity" evidence="12">
    <location>
        <begin position="360"/>
        <end position="384"/>
    </location>
</feature>
<feature type="binding site" description="axial binding residue" evidence="11">
    <location>
        <position position="111"/>
    </location>
    <ligand>
        <name>heme</name>
        <dbReference type="ChEBI" id="CHEBI:30413"/>
        <label>1</label>
    </ligand>
    <ligandPart>
        <name>Fe</name>
        <dbReference type="ChEBI" id="CHEBI:18248"/>
    </ligandPart>
</feature>
<evidence type="ECO:0000256" key="12">
    <source>
        <dbReference type="SAM" id="MobiDB-lite"/>
    </source>
</evidence>
<feature type="binding site" description="covalent" evidence="10">
    <location>
        <position position="249"/>
    </location>
    <ligand>
        <name>heme</name>
        <dbReference type="ChEBI" id="CHEBI:30413"/>
        <label>3</label>
    </ligand>
</feature>
<evidence type="ECO:0000256" key="7">
    <source>
        <dbReference type="ARBA" id="ARBA00022982"/>
    </source>
</evidence>
<evidence type="ECO:0000256" key="5">
    <source>
        <dbReference type="ARBA" id="ARBA00022617"/>
    </source>
</evidence>
<dbReference type="EMBL" id="AP012035">
    <property type="protein sequence ID" value="BAJ81219.1"/>
    <property type="molecule type" value="Genomic_DNA"/>
</dbReference>
<dbReference type="InterPro" id="IPR003158">
    <property type="entry name" value="Photosyn_RC_cyt_c-su"/>
</dbReference>
<dbReference type="InterPro" id="IPR036280">
    <property type="entry name" value="Multihaem_cyt_sf"/>
</dbReference>
<dbReference type="NCBIfam" id="NF040706">
    <property type="entry name" value="photo_cyt_PufC"/>
    <property type="match status" value="1"/>
</dbReference>
<dbReference type="InterPro" id="IPR023119">
    <property type="entry name" value="Multihaem_cyt_PRC_cyt_su-like"/>
</dbReference>
<feature type="binding site" description="axial binding residue" evidence="11">
    <location>
        <position position="94"/>
    </location>
    <ligand>
        <name>heme</name>
        <dbReference type="ChEBI" id="CHEBI:30413"/>
        <label>1</label>
    </ligand>
    <ligandPart>
        <name>Fe</name>
        <dbReference type="ChEBI" id="CHEBI:18248"/>
    </ligandPart>
</feature>
<keyword evidence="6 9" id="KW-0479">Metal-binding</keyword>
<proteinExistence type="predicted"/>
<sequence>MKVTITLLALIGGMTAMVIGVLTLQPPTVRSVQRGYRGTGQQLEYSPAVIAAAFAANQAPTALPQNNAGPPAGTIYKNVQVLKNVPAGAFARIMVSMVQWVAPKQGCGYCHVAGNFASDAKYQKRVARRMLEMTIFINADWQTHVKKVGVTCYTCHRGNNVPSRVWFEGVAPPHAGGLLQTDSGEARPSAVADGSALPADPLTPFLLGHEPIRVTGTTALPTGNRHSIQQTQWTYALMMHYATALGVNCDFCHQTRAFADWSESTPQRVTAYYGLHMVRALNNDYLLPLTGTFPKAMLGPAGDVAKVDCATCHQGVFKPLYGAPMASQFPYLRGPAALAQPDPKAAAAHGEDNPAMITMASAPASGSAKPTASPAPTGAGAPGQ</sequence>
<evidence type="ECO:0000256" key="9">
    <source>
        <dbReference type="PIRNR" id="PIRNR000017"/>
    </source>
</evidence>
<keyword evidence="3 9" id="KW-0813">Transport</keyword>
<evidence type="ECO:0000256" key="4">
    <source>
        <dbReference type="ARBA" id="ARBA00022531"/>
    </source>
</evidence>
<keyword evidence="5 9" id="KW-0349">Heme</keyword>
<feature type="region of interest" description="Disordered" evidence="12">
    <location>
        <begin position="342"/>
        <end position="384"/>
    </location>
</feature>
<evidence type="ECO:0000256" key="8">
    <source>
        <dbReference type="ARBA" id="ARBA00023004"/>
    </source>
</evidence>
<comment type="function">
    <text evidence="1 9">The reaction center of purple bacteria contains a tightly bound cytochrome molecule which re-reduces the photo oxidized primary electron donor.</text>
</comment>
<feature type="binding site" description="covalent" evidence="10">
    <location>
        <position position="107"/>
    </location>
    <ligand>
        <name>heme</name>
        <dbReference type="ChEBI" id="CHEBI:30413"/>
        <label>1</label>
    </ligand>
</feature>
<dbReference type="Gene3D" id="1.10.468.10">
    <property type="entry name" value="Photosynthetic Reaction Center, subunit C, domain 2"/>
    <property type="match status" value="2"/>
</dbReference>
<feature type="binding site" description="axial binding residue" evidence="11">
    <location>
        <position position="144"/>
    </location>
    <ligand>
        <name>heme</name>
        <dbReference type="ChEBI" id="CHEBI:30413"/>
        <label>4</label>
    </ligand>
    <ligandPart>
        <name>Fe</name>
        <dbReference type="ChEBI" id="CHEBI:18248"/>
    </ligandPart>
</feature>
<dbReference type="AlphaFoldDB" id="F0IZK9"/>
<dbReference type="RefSeq" id="WP_013640249.1">
    <property type="nucleotide sequence ID" value="NC_015186.1"/>
</dbReference>
<dbReference type="Proteomes" id="UP000007100">
    <property type="component" value="Chromosome"/>
</dbReference>
<dbReference type="HOGENOM" id="CLU_050380_0_0_5"/>
<comment type="PTM">
    <text evidence="9 10">Binds 4 heme groups per subunit.</text>
</comment>
<dbReference type="GO" id="GO:0019684">
    <property type="term" value="P:photosynthesis, light reaction"/>
    <property type="evidence" value="ECO:0007669"/>
    <property type="project" value="InterPro"/>
</dbReference>
<evidence type="ECO:0000256" key="10">
    <source>
        <dbReference type="PIRSR" id="PIRSR000017-1"/>
    </source>
</evidence>
<keyword evidence="8 9" id="KW-0408">Iron</keyword>
<feature type="binding site" description="covalent" evidence="10">
    <location>
        <position position="309"/>
    </location>
    <ligand>
        <name>heme</name>
        <dbReference type="ChEBI" id="CHEBI:30413"/>
        <label>4</label>
    </ligand>
</feature>
<evidence type="ECO:0000256" key="3">
    <source>
        <dbReference type="ARBA" id="ARBA00022448"/>
    </source>
</evidence>
<organism evidence="13 14">
    <name type="scientific">Acidiphilium multivorum (strain DSM 11245 / JCM 8867 / NBRC 100883 / AIU 301)</name>
    <dbReference type="NCBI Taxonomy" id="926570"/>
    <lineage>
        <taxon>Bacteria</taxon>
        <taxon>Pseudomonadati</taxon>
        <taxon>Pseudomonadota</taxon>
        <taxon>Alphaproteobacteria</taxon>
        <taxon>Acetobacterales</taxon>
        <taxon>Acidocellaceae</taxon>
        <taxon>Acidiphilium</taxon>
    </lineage>
</organism>
<dbReference type="GO" id="GO:0030077">
    <property type="term" value="C:plasma membrane light-harvesting complex"/>
    <property type="evidence" value="ECO:0007669"/>
    <property type="project" value="InterPro"/>
</dbReference>
<dbReference type="PIRSF" id="PIRSF000017">
    <property type="entry name" value="RC_cytochrome"/>
    <property type="match status" value="1"/>
</dbReference>
<reference evidence="13 14" key="1">
    <citation type="submission" date="2010-12" db="EMBL/GenBank/DDBJ databases">
        <title>Whole genome sequence of Acidiphilium multivorum AIU301.</title>
        <authorList>
            <person name="Narita-Yamada S."/>
            <person name="Nakamura S."/>
            <person name="Ito N."/>
            <person name="Takarada H."/>
            <person name="Katano Y."/>
            <person name="Nakazawa H."/>
            <person name="Hosoyama A."/>
            <person name="Yamada R."/>
            <person name="Fujita N."/>
        </authorList>
    </citation>
    <scope>NUCLEOTIDE SEQUENCE [LARGE SCALE GENOMIC DNA]</scope>
    <source>
        <strain evidence="14">DSM 11245 / JCM 8867 / AIU301</strain>
    </source>
</reference>
<evidence type="ECO:0000256" key="2">
    <source>
        <dbReference type="ARBA" id="ARBA00015978"/>
    </source>
</evidence>
<dbReference type="KEGG" id="amv:ACMV_18720"/>
<accession>F0IZK9</accession>
<dbReference type="GO" id="GO:0005506">
    <property type="term" value="F:iron ion binding"/>
    <property type="evidence" value="ECO:0007669"/>
    <property type="project" value="InterPro"/>
</dbReference>
<feature type="binding site" description="axial binding residue" evidence="11">
    <location>
        <position position="313"/>
    </location>
    <ligand>
        <name>heme</name>
        <dbReference type="ChEBI" id="CHEBI:30413"/>
        <label>4</label>
    </ligand>
    <ligandPart>
        <name>Fe</name>
        <dbReference type="ChEBI" id="CHEBI:18248"/>
    </ligandPart>
</feature>
<feature type="binding site" description="covalent" evidence="10">
    <location>
        <position position="155"/>
    </location>
    <ligand>
        <name>heme</name>
        <dbReference type="ChEBI" id="CHEBI:30413"/>
        <label>2</label>
    </ligand>
</feature>
<evidence type="ECO:0000256" key="1">
    <source>
        <dbReference type="ARBA" id="ARBA00003196"/>
    </source>
</evidence>
<gene>
    <name evidence="13" type="primary">pufC</name>
    <name evidence="13" type="ordered locus">ACMV_18720</name>
</gene>
<dbReference type="GO" id="GO:0009055">
    <property type="term" value="F:electron transfer activity"/>
    <property type="evidence" value="ECO:0007669"/>
    <property type="project" value="InterPro"/>
</dbReference>
<dbReference type="Pfam" id="PF02276">
    <property type="entry name" value="CytoC_RC"/>
    <property type="match status" value="1"/>
</dbReference>
<dbReference type="OrthoDB" id="9813732at2"/>
<evidence type="ECO:0000256" key="6">
    <source>
        <dbReference type="ARBA" id="ARBA00022723"/>
    </source>
</evidence>
<name>F0IZK9_ACIMA</name>
<feature type="binding site" description="covalent" evidence="10">
    <location>
        <position position="110"/>
    </location>
    <ligand>
        <name>heme</name>
        <dbReference type="ChEBI" id="CHEBI:30413"/>
        <label>1</label>
    </ligand>
</feature>
<feature type="binding site" description="axial binding residue" evidence="11">
    <location>
        <position position="130"/>
    </location>
    <ligand>
        <name>heme</name>
        <dbReference type="ChEBI" id="CHEBI:30413"/>
        <label>2</label>
    </ligand>
    <ligandPart>
        <name>Fe</name>
        <dbReference type="ChEBI" id="CHEBI:18248"/>
    </ligandPart>
</feature>
<evidence type="ECO:0000313" key="13">
    <source>
        <dbReference type="EMBL" id="BAJ81219.1"/>
    </source>
</evidence>